<evidence type="ECO:0000313" key="2">
    <source>
        <dbReference type="EMBL" id="THV27266.1"/>
    </source>
</evidence>
<reference evidence="2 3" key="1">
    <citation type="journal article" date="2018" name="Int. J. Syst. Evol. Microbiol.">
        <title>Glycomyces paridis sp. nov., isolated from the medicinal plant Paris polyphylla.</title>
        <authorList>
            <person name="Fang X.M."/>
            <person name="Bai J.L."/>
            <person name="Su J."/>
            <person name="Zhao L.L."/>
            <person name="Liu H.Y."/>
            <person name="Ma B.P."/>
            <person name="Zhang Y.Q."/>
            <person name="Yu L.Y."/>
        </authorList>
    </citation>
    <scope>NUCLEOTIDE SEQUENCE [LARGE SCALE GENOMIC DNA]</scope>
    <source>
        <strain evidence="2 3">CPCC 204357</strain>
    </source>
</reference>
<dbReference type="SUPFAM" id="SSF63829">
    <property type="entry name" value="Calcium-dependent phosphotriesterase"/>
    <property type="match status" value="1"/>
</dbReference>
<dbReference type="PROSITE" id="PS51318">
    <property type="entry name" value="TAT"/>
    <property type="match status" value="1"/>
</dbReference>
<feature type="region of interest" description="Disordered" evidence="1">
    <location>
        <begin position="100"/>
        <end position="123"/>
    </location>
</feature>
<dbReference type="PANTHER" id="PTHR35399">
    <property type="entry name" value="SLR8030 PROTEIN"/>
    <property type="match status" value="1"/>
</dbReference>
<organism evidence="2 3">
    <name type="scientific">Glycomyces paridis</name>
    <dbReference type="NCBI Taxonomy" id="2126555"/>
    <lineage>
        <taxon>Bacteria</taxon>
        <taxon>Bacillati</taxon>
        <taxon>Actinomycetota</taxon>
        <taxon>Actinomycetes</taxon>
        <taxon>Glycomycetales</taxon>
        <taxon>Glycomycetaceae</taxon>
        <taxon>Glycomyces</taxon>
    </lineage>
</organism>
<dbReference type="Proteomes" id="UP000305792">
    <property type="component" value="Unassembled WGS sequence"/>
</dbReference>
<evidence type="ECO:0000313" key="3">
    <source>
        <dbReference type="Proteomes" id="UP000305792"/>
    </source>
</evidence>
<name>A0A4V4HNS4_9ACTN</name>
<comment type="caution">
    <text evidence="2">The sequence shown here is derived from an EMBL/GenBank/DDBJ whole genome shotgun (WGS) entry which is preliminary data.</text>
</comment>
<gene>
    <name evidence="2" type="ORF">E9998_15520</name>
</gene>
<feature type="region of interest" description="Disordered" evidence="1">
    <location>
        <begin position="21"/>
        <end position="54"/>
    </location>
</feature>
<dbReference type="EMBL" id="STGX01000011">
    <property type="protein sequence ID" value="THV27266.1"/>
    <property type="molecule type" value="Genomic_DNA"/>
</dbReference>
<dbReference type="AlphaFoldDB" id="A0A4V4HNS4"/>
<dbReference type="InterPro" id="IPR008557">
    <property type="entry name" value="PhoX"/>
</dbReference>
<feature type="compositionally biased region" description="Basic and acidic residues" evidence="1">
    <location>
        <begin position="21"/>
        <end position="33"/>
    </location>
</feature>
<dbReference type="InterPro" id="IPR006311">
    <property type="entry name" value="TAT_signal"/>
</dbReference>
<dbReference type="PANTHER" id="PTHR35399:SF4">
    <property type="entry name" value="MEMBRANE PROTEIN"/>
    <property type="match status" value="1"/>
</dbReference>
<sequence>MRTRIVPSKLMQAVTFRSGRDSLRLASGREDRRRNARPRPSNRPGAARRPRIGTEGAQAVVTLTTGGANRRSFLRRGAAAGGRFAVGAMEGLSARAVRARDGERDRVSPGNGGYGDLRALTRTDPDSGASRTLLLPEGFDFAVCSAAGSPMRDKVPTPPAHGGMACFATGRAGEWRLVRGHGARTAAAEEGRGYDALGAGATTTLKVRWEDGAPRFEEVWRSLSGTVAARAGGPTPWGSWLSCEATTAGTGAGWARDHGYAFEVPSAEEGEVEPLPLKAMGRFVHEAVAVDPRSGAVYQTEDQRTAGFYRYVPDAPGDLAGGGRLEMLKVGGAWNFDTRTGQRSGRSLAAEWVAVDDPDPAGAEADELAVFNQGWARGAAVFGRLEGCFYADGAVYFASASGGDEGEGQLWEYRPLGRGGGTLTLVFESPDAALLSYPDAVAVSPGGNLILCENAGAAPALRGATREGEVFPLARGEDGAAWRGACFSPDGRVLFANLQDRGDGAQESAVTVAVWGPWSKGVL</sequence>
<evidence type="ECO:0000256" key="1">
    <source>
        <dbReference type="SAM" id="MobiDB-lite"/>
    </source>
</evidence>
<proteinExistence type="predicted"/>
<accession>A0A4V4HNS4</accession>
<dbReference type="Pfam" id="PF05787">
    <property type="entry name" value="PhoX"/>
    <property type="match status" value="1"/>
</dbReference>
<keyword evidence="3" id="KW-1185">Reference proteome</keyword>
<protein>
    <submittedName>
        <fullName evidence="2">DUF839 domain-containing protein</fullName>
    </submittedName>
</protein>